<dbReference type="InterPro" id="IPR045178">
    <property type="entry name" value="Fhl1/FHA1"/>
</dbReference>
<protein>
    <recommendedName>
        <fullName evidence="5">Fork-head domain-containing protein</fullName>
    </recommendedName>
</protein>
<dbReference type="GeneID" id="89930787"/>
<feature type="compositionally biased region" description="Acidic residues" evidence="4">
    <location>
        <begin position="500"/>
        <end position="512"/>
    </location>
</feature>
<comment type="subcellular location">
    <subcellularLocation>
        <location evidence="3">Nucleus</location>
    </subcellularLocation>
</comment>
<feature type="region of interest" description="Disordered" evidence="4">
    <location>
        <begin position="462"/>
        <end position="647"/>
    </location>
</feature>
<feature type="compositionally biased region" description="Gly residues" evidence="4">
    <location>
        <begin position="1028"/>
        <end position="1037"/>
    </location>
</feature>
<organism evidence="6 7">
    <name type="scientific">Saxophila tyrrhenica</name>
    <dbReference type="NCBI Taxonomy" id="1690608"/>
    <lineage>
        <taxon>Eukaryota</taxon>
        <taxon>Fungi</taxon>
        <taxon>Dikarya</taxon>
        <taxon>Ascomycota</taxon>
        <taxon>Pezizomycotina</taxon>
        <taxon>Dothideomycetes</taxon>
        <taxon>Dothideomycetidae</taxon>
        <taxon>Mycosphaerellales</taxon>
        <taxon>Extremaceae</taxon>
        <taxon>Saxophila</taxon>
    </lineage>
</organism>
<name>A0AAV9NY92_9PEZI</name>
<feature type="compositionally biased region" description="Basic and acidic residues" evidence="4">
    <location>
        <begin position="270"/>
        <end position="281"/>
    </location>
</feature>
<dbReference type="InterPro" id="IPR008984">
    <property type="entry name" value="SMAD_FHA_dom_sf"/>
</dbReference>
<evidence type="ECO:0000256" key="3">
    <source>
        <dbReference type="PROSITE-ProRule" id="PRU00089"/>
    </source>
</evidence>
<evidence type="ECO:0000256" key="1">
    <source>
        <dbReference type="ARBA" id="ARBA00023125"/>
    </source>
</evidence>
<dbReference type="GO" id="GO:0003700">
    <property type="term" value="F:DNA-binding transcription factor activity"/>
    <property type="evidence" value="ECO:0007669"/>
    <property type="project" value="InterPro"/>
</dbReference>
<keyword evidence="2 3" id="KW-0539">Nucleus</keyword>
<feature type="compositionally biased region" description="Pro residues" evidence="4">
    <location>
        <begin position="901"/>
        <end position="914"/>
    </location>
</feature>
<evidence type="ECO:0000256" key="2">
    <source>
        <dbReference type="ARBA" id="ARBA00023242"/>
    </source>
</evidence>
<feature type="compositionally biased region" description="Acidic residues" evidence="4">
    <location>
        <begin position="471"/>
        <end position="484"/>
    </location>
</feature>
<dbReference type="SUPFAM" id="SSF46785">
    <property type="entry name" value="Winged helix' DNA-binding domain"/>
    <property type="match status" value="1"/>
</dbReference>
<feature type="compositionally biased region" description="Pro residues" evidence="4">
    <location>
        <begin position="870"/>
        <end position="879"/>
    </location>
</feature>
<dbReference type="InterPro" id="IPR036388">
    <property type="entry name" value="WH-like_DNA-bd_sf"/>
</dbReference>
<evidence type="ECO:0000313" key="7">
    <source>
        <dbReference type="Proteomes" id="UP001337655"/>
    </source>
</evidence>
<dbReference type="GO" id="GO:0060962">
    <property type="term" value="P:regulation of ribosomal protein gene transcription by RNA polymerase II"/>
    <property type="evidence" value="ECO:0007669"/>
    <property type="project" value="InterPro"/>
</dbReference>
<feature type="domain" description="Fork-head" evidence="5">
    <location>
        <begin position="766"/>
        <end position="854"/>
    </location>
</feature>
<comment type="caution">
    <text evidence="6">The sequence shown here is derived from an EMBL/GenBank/DDBJ whole genome shotgun (WGS) entry which is preliminary data.</text>
</comment>
<feature type="compositionally biased region" description="Low complexity" evidence="4">
    <location>
        <begin position="1172"/>
        <end position="1206"/>
    </location>
</feature>
<feature type="compositionally biased region" description="Basic and acidic residues" evidence="4">
    <location>
        <begin position="536"/>
        <end position="553"/>
    </location>
</feature>
<dbReference type="GO" id="GO:0005634">
    <property type="term" value="C:nucleus"/>
    <property type="evidence" value="ECO:0007669"/>
    <property type="project" value="UniProtKB-SubCell"/>
</dbReference>
<dbReference type="PANTHER" id="PTHR21712">
    <property type="entry name" value="PRE-RRNA-PROCESSING PROTEIN FHL1"/>
    <property type="match status" value="1"/>
</dbReference>
<feature type="compositionally biased region" description="Gly residues" evidence="4">
    <location>
        <begin position="1062"/>
        <end position="1075"/>
    </location>
</feature>
<dbReference type="RefSeq" id="XP_064654988.1">
    <property type="nucleotide sequence ID" value="XM_064806683.1"/>
</dbReference>
<feature type="DNA-binding region" description="Fork-head" evidence="3">
    <location>
        <begin position="766"/>
        <end position="854"/>
    </location>
</feature>
<dbReference type="Pfam" id="PF00250">
    <property type="entry name" value="Forkhead"/>
    <property type="match status" value="1"/>
</dbReference>
<keyword evidence="1 3" id="KW-0238">DNA-binding</keyword>
<feature type="region of interest" description="Disordered" evidence="4">
    <location>
        <begin position="848"/>
        <end position="947"/>
    </location>
</feature>
<dbReference type="EMBL" id="JAVRRT010000018">
    <property type="protein sequence ID" value="KAK5164792.1"/>
    <property type="molecule type" value="Genomic_DNA"/>
</dbReference>
<dbReference type="SUPFAM" id="SSF49879">
    <property type="entry name" value="SMAD/FHA domain"/>
    <property type="match status" value="1"/>
</dbReference>
<evidence type="ECO:0000313" key="6">
    <source>
        <dbReference type="EMBL" id="KAK5164792.1"/>
    </source>
</evidence>
<feature type="region of interest" description="Disordered" evidence="4">
    <location>
        <begin position="270"/>
        <end position="318"/>
    </location>
</feature>
<feature type="compositionally biased region" description="Basic and acidic residues" evidence="4">
    <location>
        <begin position="581"/>
        <end position="607"/>
    </location>
</feature>
<dbReference type="CDD" id="cd00059">
    <property type="entry name" value="FH_FOX"/>
    <property type="match status" value="1"/>
</dbReference>
<evidence type="ECO:0000256" key="4">
    <source>
        <dbReference type="SAM" id="MobiDB-lite"/>
    </source>
</evidence>
<dbReference type="PRINTS" id="PR00053">
    <property type="entry name" value="FORKHEAD"/>
</dbReference>
<keyword evidence="7" id="KW-1185">Reference proteome</keyword>
<reference evidence="6 7" key="1">
    <citation type="submission" date="2023-08" db="EMBL/GenBank/DDBJ databases">
        <title>Black Yeasts Isolated from many extreme environments.</title>
        <authorList>
            <person name="Coleine C."/>
            <person name="Stajich J.E."/>
            <person name="Selbmann L."/>
        </authorList>
    </citation>
    <scope>NUCLEOTIDE SEQUENCE [LARGE SCALE GENOMIC DNA]</scope>
    <source>
        <strain evidence="6 7">CCFEE 5935</strain>
    </source>
</reference>
<dbReference type="Gene3D" id="1.10.10.10">
    <property type="entry name" value="Winged helix-like DNA-binding domain superfamily/Winged helix DNA-binding domain"/>
    <property type="match status" value="1"/>
</dbReference>
<dbReference type="GO" id="GO:0043565">
    <property type="term" value="F:sequence-specific DNA binding"/>
    <property type="evidence" value="ECO:0007669"/>
    <property type="project" value="InterPro"/>
</dbReference>
<dbReference type="Proteomes" id="UP001337655">
    <property type="component" value="Unassembled WGS sequence"/>
</dbReference>
<feature type="compositionally biased region" description="Low complexity" evidence="4">
    <location>
        <begin position="722"/>
        <end position="733"/>
    </location>
</feature>
<dbReference type="InterPro" id="IPR036390">
    <property type="entry name" value="WH_DNA-bd_sf"/>
</dbReference>
<feature type="compositionally biased region" description="Low complexity" evidence="4">
    <location>
        <begin position="880"/>
        <end position="893"/>
    </location>
</feature>
<dbReference type="PROSITE" id="PS00658">
    <property type="entry name" value="FORK_HEAD_2"/>
    <property type="match status" value="1"/>
</dbReference>
<feature type="region of interest" description="Disordered" evidence="4">
    <location>
        <begin position="1025"/>
        <end position="1230"/>
    </location>
</feature>
<dbReference type="InterPro" id="IPR001766">
    <property type="entry name" value="Fork_head_dom"/>
</dbReference>
<dbReference type="PROSITE" id="PS50039">
    <property type="entry name" value="FORK_HEAD_3"/>
    <property type="match status" value="1"/>
</dbReference>
<sequence>MTAMYGNGYVYQDWSWHDEFELDGFDPLDHSQDPLDPASSPTTFTPPRCISCRVHGAFLNCAHLPSADFLLGAKIPAHPAGKRNASSPDQKMEASSQVSAVASQYAPLPDTSIDPNTAYYDPEVELGQGFDNFPLRENPVNDALSRMYPAQEDDTFLAGAVDLEREAANILLRGAFKHEATGVGDRPSWETRGDHELGDNLQQMNGAAMDGEIAAESSIVDGEGATEQRQNYTAYARLVFPDGDYYITTHEVTLGRNSQTWNDYNRQRRAQRELESYRKEPSQPSQPGDPDQRGNGASSSSLEGRPAPPSAASEHGGLVYYSMEPEMDSGRMDRVRKRMLVSKSSSTTSVAPASLHNTEVQNSLEDTAFDENGEPLTRTSAFVPVHPAQPEDIRKISREHLTFRFNFQEQYWELQILGNNVFINSVQYFRGDIVPINHNDEILLGSLMIFFKLPDNPRRSPGMSLGTFASEAEDNESELSDEERDGMASPVRRLSNAFDLESEEDEVPEEEAAPVVARPKLKLKVSKPSKAAGKSKKSDGKSKGKEQVAETGKKPSKKPTPVETSPEAAKKPEKGKKPKAAAKEPKEPKEPKESAQPPEADRVKSPEEPLQIEPGSALASIPVGELPEKRKGPGRPPKNGLISKRDQALVAKKQKEFEKRGEEAPPYKQLIDLVRAETKMKENAQKIANGTMSADSLVVPSIEGESNLLPKPTAGSSTAKPGDATGATASASAEPIRRSSPKPKRTAKSPSPVKPREHFTEEQLKKPGKTYMYILDDLLSEHPDGQADLQEIYDLIMKKYPFFRYQVGTHGWQSSVRHNLLQHDRFMEVGKSGKGKFWAINPEIPLEREKKRRMTPPPARAPMPNGQFLHPPPGQPPYGHPYAQNGAGPAQFQGGQGYYSPYPPGQPGAYPPPGQQQTYPRPSQQRHAQAQANQNPQRPPPPPQPFQTLVSDILEWRQKHLAPWTRDGVTDPAKAEMFKRVMDSLSNQFHGVGLVPNVPPEEMTDADEREIWLGLREIFRQHKDLGKGEFGPQGGAAGQVMGQGQQGGGSVTSAVGNAVENGQGGGMVQGGQGGSGPPPPPAQAMAPQSMPAGPSSAPTQAIPTTNGQPQPTGPQDGMANSGQGAAPAVQPPAQSYLPPQTAGQAGPGQGQLQPPPAAGQAQVQPQAPPRPSTQAPPQAQAGAATSPPQGSLQIQAQTAPTAHQAAGLKRSASGEGTEAGETDSKRVRTE</sequence>
<feature type="compositionally biased region" description="Low complexity" evidence="4">
    <location>
        <begin position="1083"/>
        <end position="1144"/>
    </location>
</feature>
<gene>
    <name evidence="6" type="ORF">LTR77_009456</name>
</gene>
<dbReference type="InterPro" id="IPR030456">
    <property type="entry name" value="TF_fork_head_CS_2"/>
</dbReference>
<dbReference type="PANTHER" id="PTHR21712:SF29">
    <property type="entry name" value="PRE-RRNA-PROCESSING PROTEIN FHL1"/>
    <property type="match status" value="1"/>
</dbReference>
<feature type="region of interest" description="Disordered" evidence="4">
    <location>
        <begin position="687"/>
        <end position="762"/>
    </location>
</feature>
<dbReference type="AlphaFoldDB" id="A0AAV9NY92"/>
<feature type="compositionally biased region" description="Low complexity" evidence="4">
    <location>
        <begin position="915"/>
        <end position="936"/>
    </location>
</feature>
<proteinExistence type="predicted"/>
<accession>A0AAV9NY92</accession>
<evidence type="ECO:0000259" key="5">
    <source>
        <dbReference type="PROSITE" id="PS50039"/>
    </source>
</evidence>
<dbReference type="SMART" id="SM00339">
    <property type="entry name" value="FH"/>
    <property type="match status" value="1"/>
</dbReference>